<dbReference type="EMBL" id="AP004358">
    <property type="protein sequence ID" value="BAD45705.1"/>
    <property type="molecule type" value="Genomic_DNA"/>
</dbReference>
<reference evidence="3" key="3">
    <citation type="journal article" date="2008" name="Nucleic Acids Res.">
        <title>The rice annotation project database (RAP-DB): 2008 update.</title>
        <authorList>
            <consortium name="The rice annotation project (RAP)"/>
        </authorList>
    </citation>
    <scope>GENOME REANNOTATION</scope>
    <source>
        <strain evidence="3">cv. Nipponbare</strain>
    </source>
</reference>
<name>Q654R0_ORYSJ</name>
<reference evidence="1" key="1">
    <citation type="journal article" date="2002" name="Nature">
        <title>The genome sequence and structure of rice chromosome 1.</title>
        <authorList>
            <person name="Sasaki T."/>
            <person name="Matsumoto T."/>
            <person name="Yamamoto K."/>
            <person name="Sakata K."/>
            <person name="Baba T."/>
            <person name="Katayose Y."/>
            <person name="Wu J."/>
            <person name="Niimura Y."/>
            <person name="Cheng Z."/>
            <person name="Nagamura Y."/>
            <person name="Antonio B.A."/>
            <person name="Kanamori H."/>
            <person name="Hosokawa S."/>
            <person name="Masukawa M."/>
            <person name="Arikawa K."/>
            <person name="Chiden Y."/>
            <person name="Hayashi M."/>
            <person name="Okamoto M."/>
            <person name="Ando T."/>
            <person name="Aoki H."/>
            <person name="Arita K."/>
            <person name="Hamada M."/>
            <person name="Harada C."/>
            <person name="Hijishita S."/>
            <person name="Honda M."/>
            <person name="Ichikawa Y."/>
            <person name="Idonuma A."/>
            <person name="Iijima M."/>
            <person name="Ikeda M."/>
            <person name="Ikeno M."/>
            <person name="Itoh S."/>
            <person name="Itoh T."/>
            <person name="Itoh Y."/>
            <person name="Itoh Y."/>
            <person name="Iwabuchi A."/>
            <person name="Kamiya K."/>
            <person name="Karasawa W."/>
            <person name="Katagiri S."/>
            <person name="Kikuta A."/>
            <person name="Kobayashi N."/>
            <person name="Kono I."/>
            <person name="Machita K."/>
            <person name="Maehara T."/>
            <person name="Mizuno H."/>
            <person name="Mizubayashi T."/>
            <person name="Mukai Y."/>
            <person name="Nagasaki H."/>
            <person name="Nakashima M."/>
            <person name="Nakama Y."/>
            <person name="Nakamichi Y."/>
            <person name="Nakamura M."/>
            <person name="Namiki N."/>
            <person name="Negishi M."/>
            <person name="Ohta I."/>
            <person name="Ono N."/>
            <person name="Saji S."/>
            <person name="Sakai K."/>
            <person name="Shibata M."/>
            <person name="Shimokawa T."/>
            <person name="Shomura A."/>
            <person name="Song J."/>
            <person name="Takazaki Y."/>
            <person name="Terasawa K."/>
            <person name="Tsuji K."/>
            <person name="Waki K."/>
            <person name="Yamagata H."/>
            <person name="Yamane H."/>
            <person name="Yoshiki S."/>
            <person name="Yoshihara R."/>
            <person name="Yukawa K."/>
            <person name="Zhong H."/>
            <person name="Iwama H."/>
            <person name="Endo T."/>
            <person name="Ito H."/>
            <person name="Hahn J.H."/>
            <person name="Kim H.I."/>
            <person name="Eun M.Y."/>
            <person name="Yano M."/>
            <person name="Jiang J."/>
            <person name="Gojobori T."/>
        </authorList>
    </citation>
    <scope>NUCLEOTIDE SEQUENCE</scope>
</reference>
<dbReference type="EMBL" id="AP002971">
    <property type="protein sequence ID" value="BAD52615.1"/>
    <property type="molecule type" value="Genomic_DNA"/>
</dbReference>
<dbReference type="AlphaFoldDB" id="Q654R0"/>
<accession>Q654R0</accession>
<reference evidence="3" key="2">
    <citation type="journal article" date="2005" name="Nature">
        <title>The map-based sequence of the rice genome.</title>
        <authorList>
            <consortium name="International rice genome sequencing project (IRGSP)"/>
            <person name="Matsumoto T."/>
            <person name="Wu J."/>
            <person name="Kanamori H."/>
            <person name="Katayose Y."/>
            <person name="Fujisawa M."/>
            <person name="Namiki N."/>
            <person name="Mizuno H."/>
            <person name="Yamamoto K."/>
            <person name="Antonio B.A."/>
            <person name="Baba T."/>
            <person name="Sakata K."/>
            <person name="Nagamura Y."/>
            <person name="Aoki H."/>
            <person name="Arikawa K."/>
            <person name="Arita K."/>
            <person name="Bito T."/>
            <person name="Chiden Y."/>
            <person name="Fujitsuka N."/>
            <person name="Fukunaka R."/>
            <person name="Hamada M."/>
            <person name="Harada C."/>
            <person name="Hayashi A."/>
            <person name="Hijishita S."/>
            <person name="Honda M."/>
            <person name="Hosokawa S."/>
            <person name="Ichikawa Y."/>
            <person name="Idonuma A."/>
            <person name="Iijima M."/>
            <person name="Ikeda M."/>
            <person name="Ikeno M."/>
            <person name="Ito K."/>
            <person name="Ito S."/>
            <person name="Ito T."/>
            <person name="Ito Y."/>
            <person name="Ito Y."/>
            <person name="Iwabuchi A."/>
            <person name="Kamiya K."/>
            <person name="Karasawa W."/>
            <person name="Kurita K."/>
            <person name="Katagiri S."/>
            <person name="Kikuta A."/>
            <person name="Kobayashi H."/>
            <person name="Kobayashi N."/>
            <person name="Machita K."/>
            <person name="Maehara T."/>
            <person name="Masukawa M."/>
            <person name="Mizubayashi T."/>
            <person name="Mukai Y."/>
            <person name="Nagasaki H."/>
            <person name="Nagata Y."/>
            <person name="Naito S."/>
            <person name="Nakashima M."/>
            <person name="Nakama Y."/>
            <person name="Nakamichi Y."/>
            <person name="Nakamura M."/>
            <person name="Meguro A."/>
            <person name="Negishi M."/>
            <person name="Ohta I."/>
            <person name="Ohta T."/>
            <person name="Okamoto M."/>
            <person name="Ono N."/>
            <person name="Saji S."/>
            <person name="Sakaguchi M."/>
            <person name="Sakai K."/>
            <person name="Shibata M."/>
            <person name="Shimokawa T."/>
            <person name="Song J."/>
            <person name="Takazaki Y."/>
            <person name="Terasawa K."/>
            <person name="Tsugane M."/>
            <person name="Tsuji K."/>
            <person name="Ueda S."/>
            <person name="Waki K."/>
            <person name="Yamagata H."/>
            <person name="Yamamoto M."/>
            <person name="Yamamoto S."/>
            <person name="Yamane H."/>
            <person name="Yoshiki S."/>
            <person name="Yoshihara R."/>
            <person name="Yukawa K."/>
            <person name="Zhong H."/>
            <person name="Yano M."/>
            <person name="Yuan Q."/>
            <person name="Ouyang S."/>
            <person name="Liu J."/>
            <person name="Jones K.M."/>
            <person name="Gansberger K."/>
            <person name="Moffat K."/>
            <person name="Hill J."/>
            <person name="Bera J."/>
            <person name="Fadrosh D."/>
            <person name="Jin S."/>
            <person name="Johri S."/>
            <person name="Kim M."/>
            <person name="Overton L."/>
            <person name="Reardon M."/>
            <person name="Tsitrin T."/>
            <person name="Vuong H."/>
            <person name="Weaver B."/>
            <person name="Ciecko A."/>
            <person name="Tallon L."/>
            <person name="Jackson J."/>
            <person name="Pai G."/>
            <person name="Aken S.V."/>
            <person name="Utterback T."/>
            <person name="Reidmuller S."/>
            <person name="Feldblyum T."/>
            <person name="Hsiao J."/>
            <person name="Zismann V."/>
            <person name="Iobst S."/>
            <person name="de Vazeille A.R."/>
            <person name="Buell C.R."/>
            <person name="Ying K."/>
            <person name="Li Y."/>
            <person name="Lu T."/>
            <person name="Huang Y."/>
            <person name="Zhao Q."/>
            <person name="Feng Q."/>
            <person name="Zhang L."/>
            <person name="Zhu J."/>
            <person name="Weng Q."/>
            <person name="Mu J."/>
            <person name="Lu Y."/>
            <person name="Fan D."/>
            <person name="Liu Y."/>
            <person name="Guan J."/>
            <person name="Zhang Y."/>
            <person name="Yu S."/>
            <person name="Liu X."/>
            <person name="Zhang Y."/>
            <person name="Hong G."/>
            <person name="Han B."/>
            <person name="Choisne N."/>
            <person name="Demange N."/>
            <person name="Orjeda G."/>
            <person name="Samain S."/>
            <person name="Cattolico L."/>
            <person name="Pelletier E."/>
            <person name="Couloux A."/>
            <person name="Segurens B."/>
            <person name="Wincker P."/>
            <person name="D'Hont A."/>
            <person name="Scarpelli C."/>
            <person name="Weissenbach J."/>
            <person name="Salanoubat M."/>
            <person name="Quetier F."/>
            <person name="Yu Y."/>
            <person name="Kim H.R."/>
            <person name="Rambo T."/>
            <person name="Currie J."/>
            <person name="Collura K."/>
            <person name="Luo M."/>
            <person name="Yang T."/>
            <person name="Ammiraju J.S.S."/>
            <person name="Engler F."/>
            <person name="Soderlund C."/>
            <person name="Wing R.A."/>
            <person name="Palmer L.E."/>
            <person name="de la Bastide M."/>
            <person name="Spiegel L."/>
            <person name="Nascimento L."/>
            <person name="Zutavern T."/>
            <person name="O'Shaughnessy A."/>
            <person name="Dike S."/>
            <person name="Dedhia N."/>
            <person name="Preston R."/>
            <person name="Balija V."/>
            <person name="McCombie W.R."/>
            <person name="Chow T."/>
            <person name="Chen H."/>
            <person name="Chung M."/>
            <person name="Chen C."/>
            <person name="Shaw J."/>
            <person name="Wu H."/>
            <person name="Hsiao K."/>
            <person name="Chao Y."/>
            <person name="Chu M."/>
            <person name="Cheng C."/>
            <person name="Hour A."/>
            <person name="Lee P."/>
            <person name="Lin S."/>
            <person name="Lin Y."/>
            <person name="Liou J."/>
            <person name="Liu S."/>
            <person name="Hsing Y."/>
            <person name="Raghuvanshi S."/>
            <person name="Mohanty A."/>
            <person name="Bharti A.K."/>
            <person name="Gaur A."/>
            <person name="Gupta V."/>
            <person name="Kumar D."/>
            <person name="Ravi V."/>
            <person name="Vij S."/>
            <person name="Kapur A."/>
            <person name="Khurana P."/>
            <person name="Khurana P."/>
            <person name="Khurana J.P."/>
            <person name="Tyagi A.K."/>
            <person name="Gaikwad K."/>
            <person name="Singh A."/>
            <person name="Dalal V."/>
            <person name="Srivastava S."/>
            <person name="Dixit A."/>
            <person name="Pal A.K."/>
            <person name="Ghazi I.A."/>
            <person name="Yadav M."/>
            <person name="Pandit A."/>
            <person name="Bhargava A."/>
            <person name="Sureshbabu K."/>
            <person name="Batra K."/>
            <person name="Sharma T.R."/>
            <person name="Mohapatra T."/>
            <person name="Singh N.K."/>
            <person name="Messing J."/>
            <person name="Nelson A.B."/>
            <person name="Fuks G."/>
            <person name="Kavchok S."/>
            <person name="Keizer G."/>
            <person name="Linton E."/>
            <person name="Llaca V."/>
            <person name="Song R."/>
            <person name="Tanyolac B."/>
            <person name="Young S."/>
            <person name="Ho-Il K."/>
            <person name="Hahn J.H."/>
            <person name="Sangsakoo G."/>
            <person name="Vanavichit A."/>
            <person name="de Mattos Luiz.A.T."/>
            <person name="Zimmer P.D."/>
            <person name="Malone G."/>
            <person name="Dellagostin O."/>
            <person name="de Oliveira A.C."/>
            <person name="Bevan M."/>
            <person name="Bancroft I."/>
            <person name="Minx P."/>
            <person name="Cordum H."/>
            <person name="Wilson R."/>
            <person name="Cheng Z."/>
            <person name="Jin W."/>
            <person name="Jiang J."/>
            <person name="Leong S.A."/>
            <person name="Iwama H."/>
            <person name="Gojobori T."/>
            <person name="Itoh T."/>
            <person name="Niimura Y."/>
            <person name="Fujii Y."/>
            <person name="Habara T."/>
            <person name="Sakai H."/>
            <person name="Sato Y."/>
            <person name="Wilson G."/>
            <person name="Kumar K."/>
            <person name="McCouch S."/>
            <person name="Juretic N."/>
            <person name="Hoen D."/>
            <person name="Wright S."/>
            <person name="Bruskiewich R."/>
            <person name="Bureau T."/>
            <person name="Miyao A."/>
            <person name="Hirochika H."/>
            <person name="Nishikawa T."/>
            <person name="Kadowaki K."/>
            <person name="Sugiura M."/>
            <person name="Burr B."/>
            <person name="Sasaki T."/>
        </authorList>
    </citation>
    <scope>NUCLEOTIDE SEQUENCE [LARGE SCALE GENOMIC DNA]</scope>
    <source>
        <strain evidence="3">cv. Nipponbare</strain>
    </source>
</reference>
<protein>
    <submittedName>
        <fullName evidence="1">Uncharacterized protein</fullName>
    </submittedName>
</protein>
<proteinExistence type="predicted"/>
<evidence type="ECO:0000313" key="1">
    <source>
        <dbReference type="EMBL" id="BAD45705.1"/>
    </source>
</evidence>
<sequence length="58" mass="6264">MDMMEVGMGRTMAWMVTKVGGRVDDREVATERGGAPLVVVVSKRPEGEGKGEVEDGRN</sequence>
<evidence type="ECO:0000313" key="3">
    <source>
        <dbReference type="Proteomes" id="UP000000763"/>
    </source>
</evidence>
<organism evidence="1 3">
    <name type="scientific">Oryza sativa subsp. japonica</name>
    <name type="common">Rice</name>
    <dbReference type="NCBI Taxonomy" id="39947"/>
    <lineage>
        <taxon>Eukaryota</taxon>
        <taxon>Viridiplantae</taxon>
        <taxon>Streptophyta</taxon>
        <taxon>Embryophyta</taxon>
        <taxon>Tracheophyta</taxon>
        <taxon>Spermatophyta</taxon>
        <taxon>Magnoliopsida</taxon>
        <taxon>Liliopsida</taxon>
        <taxon>Poales</taxon>
        <taxon>Poaceae</taxon>
        <taxon>BOP clade</taxon>
        <taxon>Oryzoideae</taxon>
        <taxon>Oryzeae</taxon>
        <taxon>Oryzinae</taxon>
        <taxon>Oryza</taxon>
        <taxon>Oryza sativa</taxon>
    </lineage>
</organism>
<evidence type="ECO:0000313" key="2">
    <source>
        <dbReference type="EMBL" id="BAD52615.1"/>
    </source>
</evidence>
<dbReference type="Proteomes" id="UP000000763">
    <property type="component" value="Chromosome 1"/>
</dbReference>
<gene>
    <name evidence="1" type="ORF">B1135C02.45</name>
    <name evidence="2" type="ORF">P0537A05.20</name>
</gene>